<proteinExistence type="predicted"/>
<protein>
    <submittedName>
        <fullName evidence="1">Uncharacterized protein</fullName>
    </submittedName>
</protein>
<dbReference type="AlphaFoldDB" id="A0A0F9FBA8"/>
<dbReference type="EMBL" id="LAZR01033339">
    <property type="protein sequence ID" value="KKL48367.1"/>
    <property type="molecule type" value="Genomic_DNA"/>
</dbReference>
<evidence type="ECO:0000313" key="1">
    <source>
        <dbReference type="EMBL" id="KKL48367.1"/>
    </source>
</evidence>
<comment type="caution">
    <text evidence="1">The sequence shown here is derived from an EMBL/GenBank/DDBJ whole genome shotgun (WGS) entry which is preliminary data.</text>
</comment>
<sequence>MTKPLTEQERAEEPKVMPAVPLAQYMRALATIDHMEAQRNEAVALLRSRQWVIDGELNAAFCPWCEAEEPRHEPNCEAAAHIAKHPEQP</sequence>
<organism evidence="1">
    <name type="scientific">marine sediment metagenome</name>
    <dbReference type="NCBI Taxonomy" id="412755"/>
    <lineage>
        <taxon>unclassified sequences</taxon>
        <taxon>metagenomes</taxon>
        <taxon>ecological metagenomes</taxon>
    </lineage>
</organism>
<gene>
    <name evidence="1" type="ORF">LCGC14_2326220</name>
</gene>
<name>A0A0F9FBA8_9ZZZZ</name>
<accession>A0A0F9FBA8</accession>
<reference evidence="1" key="1">
    <citation type="journal article" date="2015" name="Nature">
        <title>Complex archaea that bridge the gap between prokaryotes and eukaryotes.</title>
        <authorList>
            <person name="Spang A."/>
            <person name="Saw J.H."/>
            <person name="Jorgensen S.L."/>
            <person name="Zaremba-Niedzwiedzka K."/>
            <person name="Martijn J."/>
            <person name="Lind A.E."/>
            <person name="van Eijk R."/>
            <person name="Schleper C."/>
            <person name="Guy L."/>
            <person name="Ettema T.J."/>
        </authorList>
    </citation>
    <scope>NUCLEOTIDE SEQUENCE</scope>
</reference>